<dbReference type="AlphaFoldDB" id="D6Z3R4"/>
<dbReference type="KEGG" id="dak:DaAHT2_1494"/>
<reference evidence="2" key="1">
    <citation type="submission" date="2010-02" db="EMBL/GenBank/DDBJ databases">
        <title>Complete sequence of Desulfurivibrio alkaliphilus AHT2.</title>
        <authorList>
            <consortium name="US DOE Joint Genome Institute"/>
            <person name="Pitluck S."/>
            <person name="Chertkov O."/>
            <person name="Detter J.C."/>
            <person name="Han C."/>
            <person name="Tapia R."/>
            <person name="Larimer F."/>
            <person name="Land M."/>
            <person name="Hauser L."/>
            <person name="Kyrpides N."/>
            <person name="Mikhailova N."/>
            <person name="Sorokin D.Y."/>
            <person name="Muyzer G."/>
            <person name="Woyke T."/>
        </authorList>
    </citation>
    <scope>NUCLEOTIDE SEQUENCE [LARGE SCALE GENOMIC DNA]</scope>
    <source>
        <strain evidence="2">DSM 19089 / UNIQEM U267 / AHT2</strain>
    </source>
</reference>
<dbReference type="EMBL" id="CP001940">
    <property type="protein sequence ID" value="ADH86189.1"/>
    <property type="molecule type" value="Genomic_DNA"/>
</dbReference>
<proteinExistence type="predicted"/>
<dbReference type="eggNOG" id="ENOG5030FSN">
    <property type="taxonomic scope" value="Bacteria"/>
</dbReference>
<protein>
    <submittedName>
        <fullName evidence="1">Uncharacterized protein</fullName>
    </submittedName>
</protein>
<evidence type="ECO:0000313" key="1">
    <source>
        <dbReference type="EMBL" id="ADH86189.1"/>
    </source>
</evidence>
<dbReference type="OrthoDB" id="5465302at2"/>
<organism evidence="1 2">
    <name type="scientific">Desulfurivibrio alkaliphilus (strain DSM 19089 / UNIQEM U267 / AHT2)</name>
    <dbReference type="NCBI Taxonomy" id="589865"/>
    <lineage>
        <taxon>Bacteria</taxon>
        <taxon>Pseudomonadati</taxon>
        <taxon>Thermodesulfobacteriota</taxon>
        <taxon>Desulfobulbia</taxon>
        <taxon>Desulfobulbales</taxon>
        <taxon>Desulfobulbaceae</taxon>
        <taxon>Desulfurivibrio</taxon>
    </lineage>
</organism>
<sequence>MSACFVGRRARVLVLGLVLLLSLVLGGCAYRDRVAPLDLPDPERGAVEINGVMVSAVAFVDPKQAQEAFGFNARRAGLLPVQLTFQNDSRDEVVVNTGQTFLVDQENRAWPVLSLERAHARAKGHVEVGETMREAGRPALLLGAAGAVVGAAFALVTGENVGSAAGKGAAIGVAGGVLAGGAEGYADIGARVRRDLAEKSLTSGPIRPNQIGYGVLFFPGEPGAEADTVEELRLALQIGREQHIIRLSLR</sequence>
<evidence type="ECO:0000313" key="2">
    <source>
        <dbReference type="Proteomes" id="UP000001508"/>
    </source>
</evidence>
<accession>D6Z3R4</accession>
<dbReference type="RefSeq" id="WP_013163716.1">
    <property type="nucleotide sequence ID" value="NC_014216.1"/>
</dbReference>
<dbReference type="Proteomes" id="UP000001508">
    <property type="component" value="Chromosome"/>
</dbReference>
<dbReference type="HOGENOM" id="CLU_1118916_0_0_7"/>
<name>D6Z3R4_DESAT</name>
<dbReference type="InParanoid" id="D6Z3R4"/>
<gene>
    <name evidence="1" type="ordered locus">DaAHT2_1494</name>
</gene>
<keyword evidence="2" id="KW-1185">Reference proteome</keyword>